<feature type="domain" description="VWFD" evidence="2">
    <location>
        <begin position="65"/>
        <end position="256"/>
    </location>
</feature>
<gene>
    <name evidence="3" type="ORF">DC3_24450</name>
</gene>
<dbReference type="InterPro" id="IPR051495">
    <property type="entry name" value="Epithelial_Barrier/Signaling"/>
</dbReference>
<protein>
    <recommendedName>
        <fullName evidence="2">VWFD domain-containing protein</fullName>
    </recommendedName>
</protein>
<proteinExistence type="predicted"/>
<name>A0A511N1T1_DEIC1</name>
<dbReference type="EMBL" id="BJXB01000009">
    <property type="protein sequence ID" value="GEM46810.1"/>
    <property type="molecule type" value="Genomic_DNA"/>
</dbReference>
<dbReference type="PROSITE" id="PS51233">
    <property type="entry name" value="VWFD"/>
    <property type="match status" value="1"/>
</dbReference>
<dbReference type="AlphaFoldDB" id="A0A511N1T1"/>
<evidence type="ECO:0000313" key="3">
    <source>
        <dbReference type="EMBL" id="GEM46810.1"/>
    </source>
</evidence>
<dbReference type="Proteomes" id="UP000321306">
    <property type="component" value="Unassembled WGS sequence"/>
</dbReference>
<dbReference type="Pfam" id="PF00094">
    <property type="entry name" value="VWD"/>
    <property type="match status" value="1"/>
</dbReference>
<evidence type="ECO:0000256" key="1">
    <source>
        <dbReference type="SAM" id="MobiDB-lite"/>
    </source>
</evidence>
<comment type="caution">
    <text evidence="3">The sequence shown here is derived from an EMBL/GenBank/DDBJ whole genome shotgun (WGS) entry which is preliminary data.</text>
</comment>
<evidence type="ECO:0000313" key="4">
    <source>
        <dbReference type="Proteomes" id="UP000321306"/>
    </source>
</evidence>
<dbReference type="InterPro" id="IPR001846">
    <property type="entry name" value="VWF_type-D"/>
</dbReference>
<dbReference type="PANTHER" id="PTHR13802:SF65">
    <property type="entry name" value="NIDOGEN"/>
    <property type="match status" value="1"/>
</dbReference>
<dbReference type="PANTHER" id="PTHR13802">
    <property type="entry name" value="MUCIN 4-RELATED"/>
    <property type="match status" value="1"/>
</dbReference>
<feature type="region of interest" description="Disordered" evidence="1">
    <location>
        <begin position="46"/>
        <end position="74"/>
    </location>
</feature>
<dbReference type="SMART" id="SM00216">
    <property type="entry name" value="VWD"/>
    <property type="match status" value="1"/>
</dbReference>
<reference evidence="3 4" key="1">
    <citation type="submission" date="2019-07" db="EMBL/GenBank/DDBJ databases">
        <title>Whole genome shotgun sequence of Deinococcus cellulosilyticus NBRC 106333.</title>
        <authorList>
            <person name="Hosoyama A."/>
            <person name="Uohara A."/>
            <person name="Ohji S."/>
            <person name="Ichikawa N."/>
        </authorList>
    </citation>
    <scope>NUCLEOTIDE SEQUENCE [LARGE SCALE GENOMIC DNA]</scope>
    <source>
        <strain evidence="3 4">NBRC 106333</strain>
    </source>
</reference>
<organism evidence="3 4">
    <name type="scientific">Deinococcus cellulosilyticus (strain DSM 18568 / NBRC 106333 / KACC 11606 / 5516J-15)</name>
    <dbReference type="NCBI Taxonomy" id="1223518"/>
    <lineage>
        <taxon>Bacteria</taxon>
        <taxon>Thermotogati</taxon>
        <taxon>Deinococcota</taxon>
        <taxon>Deinococci</taxon>
        <taxon>Deinococcales</taxon>
        <taxon>Deinococcaceae</taxon>
        <taxon>Deinococcus</taxon>
    </lineage>
</organism>
<sequence length="603" mass="66131">MVRPQSILVKPISGSTATPGTHVLGTVLVATKDGEQHTFTDRKTFEVSPPTVEVSPRPCSDQAPGEGTSFGDPHLQSFDGTQYSFQAVGEFVLARSTLSGDPFEVQVRYTPVQANVSGNAALAVRIGQDRVGVYANVNAPATVKINGETIHSTDPWWSRTLSSGATVTLKDALFTLSTADGKMITVFLPPGVLGTVSLHVPASQQGQWVGLLGNFDHNGVNDFQLKDGTLLPYYPSNHDLYRRFGESWRITQQESLFDYEAGTSTQTFTDSSQPSLTVNLSRFPAEEILQADRICREAGVISPGTLDSCIFDVVVTQDPEWAAMSRFADPRAKQVTVHPGVLEVTTGQTAVLKALVPVLLDDREVLWEASEGTLTVLPKNAVEYTAPATPGTYTLTARLKTDPQVQFSVPVVVKAPAVYKIFLDWPKGAASSDLDAHLWLPSSRKYHVYYARPGDEDSQATLERDQAREGSAPSEIQKQVVLPDDYIIKGDERIDAREMEKVKLRVLAVEGHYEYWVHALNGSLSGATVYLTDVDNQWLEQAEVPEGASGVWWHVLNLDARSGRVTWVNEVKGLVEPYWDQGWDCAVPEMATPKPIWTPCQPH</sequence>
<evidence type="ECO:0000259" key="2">
    <source>
        <dbReference type="PROSITE" id="PS51233"/>
    </source>
</evidence>
<keyword evidence="4" id="KW-1185">Reference proteome</keyword>
<accession>A0A511N1T1</accession>